<proteinExistence type="predicted"/>
<dbReference type="GO" id="GO:0005737">
    <property type="term" value="C:cytoplasm"/>
    <property type="evidence" value="ECO:0007669"/>
    <property type="project" value="TreeGrafter"/>
</dbReference>
<evidence type="ECO:0000259" key="1">
    <source>
        <dbReference type="Pfam" id="PF13460"/>
    </source>
</evidence>
<dbReference type="HOGENOM" id="CLU_007383_12_2_1"/>
<dbReference type="PANTHER" id="PTHR48079:SF6">
    <property type="entry name" value="NAD(P)-BINDING DOMAIN-CONTAINING PROTEIN-RELATED"/>
    <property type="match status" value="1"/>
</dbReference>
<reference evidence="2 3" key="1">
    <citation type="journal article" date="2014" name="Genome Announc.">
        <title>Draft genome sequence of the pathogenic fungus Scedosporium apiospermum.</title>
        <authorList>
            <person name="Vandeputte P."/>
            <person name="Ghamrawi S."/>
            <person name="Rechenmann M."/>
            <person name="Iltis A."/>
            <person name="Giraud S."/>
            <person name="Fleury M."/>
            <person name="Thornton C."/>
            <person name="Delhaes L."/>
            <person name="Meyer W."/>
            <person name="Papon N."/>
            <person name="Bouchara J.P."/>
        </authorList>
    </citation>
    <scope>NUCLEOTIDE SEQUENCE [LARGE SCALE GENOMIC DNA]</scope>
    <source>
        <strain evidence="2 3">IHEM 14462</strain>
    </source>
</reference>
<comment type="caution">
    <text evidence="2">The sequence shown here is derived from an EMBL/GenBank/DDBJ whole genome shotgun (WGS) entry which is preliminary data.</text>
</comment>
<accession>A0A084G193</accession>
<dbReference type="VEuPathDB" id="FungiDB:SAPIO_CDS7168"/>
<keyword evidence="3" id="KW-1185">Reference proteome</keyword>
<sequence>MPTKIFITGVTGYIGGDVLYWLHKNHPDFEYSTLVRSQEKADKVLAQYPDIRIVLGNLDDSEKIEKEASWADIVVHTADASDNVNAAKAIAKGLIEGHTPSRPGYWLHTGGTGILTYLDSEVNKTEGDPSLKVFDDWDGVSELVNLPPEAFHRNVDEIVLKTGTEHADSVKTAIVCPPTIYGKGRGPGSTRSRQAYELAKFILSEGYVPRVGRGLARWNNVHVYDVSRLFDALVNAAIDPSRADDEELWGGKGYYLCENGEHIWGELAEFIGKEVLEQGYLKEKPEVKELSVEEVAKSPAGFDAVSWGWNSQGTAHRARKLLGWEPTERSIWDEVPDIVHSEAALLGR</sequence>
<dbReference type="Pfam" id="PF13460">
    <property type="entry name" value="NAD_binding_10"/>
    <property type="match status" value="1"/>
</dbReference>
<evidence type="ECO:0000313" key="3">
    <source>
        <dbReference type="Proteomes" id="UP000028545"/>
    </source>
</evidence>
<dbReference type="GO" id="GO:0004029">
    <property type="term" value="F:aldehyde dehydrogenase (NAD+) activity"/>
    <property type="evidence" value="ECO:0007669"/>
    <property type="project" value="TreeGrafter"/>
</dbReference>
<feature type="domain" description="NAD(P)-binding" evidence="1">
    <location>
        <begin position="9"/>
        <end position="92"/>
    </location>
</feature>
<dbReference type="OMA" id="FNDYEGV"/>
<dbReference type="EMBL" id="JOWA01000110">
    <property type="protein sequence ID" value="KEZ41105.1"/>
    <property type="molecule type" value="Genomic_DNA"/>
</dbReference>
<dbReference type="Gene3D" id="3.40.50.720">
    <property type="entry name" value="NAD(P)-binding Rossmann-like Domain"/>
    <property type="match status" value="2"/>
</dbReference>
<organism evidence="2 3">
    <name type="scientific">Pseudallescheria apiosperma</name>
    <name type="common">Scedosporium apiospermum</name>
    <dbReference type="NCBI Taxonomy" id="563466"/>
    <lineage>
        <taxon>Eukaryota</taxon>
        <taxon>Fungi</taxon>
        <taxon>Dikarya</taxon>
        <taxon>Ascomycota</taxon>
        <taxon>Pezizomycotina</taxon>
        <taxon>Sordariomycetes</taxon>
        <taxon>Hypocreomycetidae</taxon>
        <taxon>Microascales</taxon>
        <taxon>Microascaceae</taxon>
        <taxon>Scedosporium</taxon>
    </lineage>
</organism>
<dbReference type="RefSeq" id="XP_016640904.1">
    <property type="nucleotide sequence ID" value="XM_016789077.1"/>
</dbReference>
<gene>
    <name evidence="2" type="ORF">SAPIO_CDS7168</name>
</gene>
<dbReference type="SUPFAM" id="SSF51735">
    <property type="entry name" value="NAD(P)-binding Rossmann-fold domains"/>
    <property type="match status" value="1"/>
</dbReference>
<protein>
    <submittedName>
        <fullName evidence="2">Nucleoside-diphosphate-sugar epimerase</fullName>
    </submittedName>
</protein>
<dbReference type="OrthoDB" id="2130169at2759"/>
<dbReference type="Proteomes" id="UP000028545">
    <property type="component" value="Unassembled WGS sequence"/>
</dbReference>
<dbReference type="AlphaFoldDB" id="A0A084G193"/>
<dbReference type="InterPro" id="IPR051783">
    <property type="entry name" value="NAD(P)-dependent_oxidoreduct"/>
</dbReference>
<dbReference type="GeneID" id="27726240"/>
<evidence type="ECO:0000313" key="2">
    <source>
        <dbReference type="EMBL" id="KEZ41105.1"/>
    </source>
</evidence>
<dbReference type="InterPro" id="IPR036291">
    <property type="entry name" value="NAD(P)-bd_dom_sf"/>
</dbReference>
<dbReference type="PANTHER" id="PTHR48079">
    <property type="entry name" value="PROTEIN YEEZ"/>
    <property type="match status" value="1"/>
</dbReference>
<dbReference type="InterPro" id="IPR016040">
    <property type="entry name" value="NAD(P)-bd_dom"/>
</dbReference>
<name>A0A084G193_PSEDA</name>
<dbReference type="KEGG" id="sapo:SAPIO_CDS7168"/>